<feature type="compositionally biased region" description="Polar residues" evidence="1">
    <location>
        <begin position="56"/>
        <end position="71"/>
    </location>
</feature>
<evidence type="ECO:0000256" key="1">
    <source>
        <dbReference type="SAM" id="MobiDB-lite"/>
    </source>
</evidence>
<accession>A0A813KS73</accession>
<name>A0A813KS73_POLGL</name>
<feature type="non-terminal residue" evidence="2">
    <location>
        <position position="106"/>
    </location>
</feature>
<dbReference type="AlphaFoldDB" id="A0A813KS73"/>
<dbReference type="EMBL" id="CAJNNW010031589">
    <property type="protein sequence ID" value="CAE8708114.1"/>
    <property type="molecule type" value="Genomic_DNA"/>
</dbReference>
<evidence type="ECO:0000313" key="3">
    <source>
        <dbReference type="Proteomes" id="UP000626109"/>
    </source>
</evidence>
<dbReference type="Proteomes" id="UP000626109">
    <property type="component" value="Unassembled WGS sequence"/>
</dbReference>
<sequence>MLSVFLSTDISAQPWVSSDMGAAHPHEQAPRQPQLKIPRGYGTGQERPWAAGPYPSHSQARLTQSASQPSSYFPRGCQPQLQVPLPPPARVGPTGGSAHPTQRFTT</sequence>
<organism evidence="2 3">
    <name type="scientific">Polarella glacialis</name>
    <name type="common">Dinoflagellate</name>
    <dbReference type="NCBI Taxonomy" id="89957"/>
    <lineage>
        <taxon>Eukaryota</taxon>
        <taxon>Sar</taxon>
        <taxon>Alveolata</taxon>
        <taxon>Dinophyceae</taxon>
        <taxon>Suessiales</taxon>
        <taxon>Suessiaceae</taxon>
        <taxon>Polarella</taxon>
    </lineage>
</organism>
<feature type="region of interest" description="Disordered" evidence="1">
    <location>
        <begin position="17"/>
        <end position="106"/>
    </location>
</feature>
<gene>
    <name evidence="2" type="ORF">PGLA2088_LOCUS34799</name>
</gene>
<comment type="caution">
    <text evidence="2">The sequence shown here is derived from an EMBL/GenBank/DDBJ whole genome shotgun (WGS) entry which is preliminary data.</text>
</comment>
<reference evidence="2" key="1">
    <citation type="submission" date="2021-02" db="EMBL/GenBank/DDBJ databases">
        <authorList>
            <person name="Dougan E. K."/>
            <person name="Rhodes N."/>
            <person name="Thang M."/>
            <person name="Chan C."/>
        </authorList>
    </citation>
    <scope>NUCLEOTIDE SEQUENCE</scope>
</reference>
<evidence type="ECO:0000313" key="2">
    <source>
        <dbReference type="EMBL" id="CAE8708114.1"/>
    </source>
</evidence>
<proteinExistence type="predicted"/>
<protein>
    <submittedName>
        <fullName evidence="2">Uncharacterized protein</fullName>
    </submittedName>
</protein>